<sequence length="161" mass="18017">MPEEPTEAPLTLDDFSKQYSRERRAERARQHAEAEAKKKERKERSKEKTINVQLNSSRPMRMSIKSSGRREESGEDLTTTLPRVLLRNLPSTISVAQLVEFCKASVNTKPMHVQVKPTVLVCFRTPDQAKAFATAMGSKTCQETGKKVEAKVLGTATLLDA</sequence>
<reference evidence="2 3" key="1">
    <citation type="submission" date="2019-05" db="EMBL/GenBank/DDBJ databases">
        <title>The compact genome of Giardia muris reveals important steps in the evolution of intestinal protozoan parasites.</title>
        <authorList>
            <person name="Xu F."/>
            <person name="Jimenez-Gonzalez A."/>
            <person name="Einarsson E."/>
            <person name="Astvaldsson A."/>
            <person name="Peirasmaki D."/>
            <person name="Eckmann L."/>
            <person name="Andersson J.O."/>
            <person name="Svard S.G."/>
            <person name="Jerlstrom-Hultqvist J."/>
        </authorList>
    </citation>
    <scope>NUCLEOTIDE SEQUENCE [LARGE SCALE GENOMIC DNA]</scope>
    <source>
        <strain evidence="2 3">Roberts-Thomson</strain>
    </source>
</reference>
<gene>
    <name evidence="2" type="ORF">GMRT_15595</name>
</gene>
<name>A0A4Z1SSF2_GIAMU</name>
<protein>
    <recommendedName>
        <fullName evidence="4">RRM domain-containing protein</fullName>
    </recommendedName>
</protein>
<dbReference type="EMBL" id="VDLU01000002">
    <property type="protein sequence ID" value="TNJ28814.1"/>
    <property type="molecule type" value="Genomic_DNA"/>
</dbReference>
<organism evidence="2 3">
    <name type="scientific">Giardia muris</name>
    <dbReference type="NCBI Taxonomy" id="5742"/>
    <lineage>
        <taxon>Eukaryota</taxon>
        <taxon>Metamonada</taxon>
        <taxon>Diplomonadida</taxon>
        <taxon>Hexamitidae</taxon>
        <taxon>Giardiinae</taxon>
        <taxon>Giardia</taxon>
    </lineage>
</organism>
<dbReference type="AlphaFoldDB" id="A0A4Z1SSF2"/>
<proteinExistence type="predicted"/>
<evidence type="ECO:0000256" key="1">
    <source>
        <dbReference type="SAM" id="MobiDB-lite"/>
    </source>
</evidence>
<keyword evidence="3" id="KW-1185">Reference proteome</keyword>
<comment type="caution">
    <text evidence="2">The sequence shown here is derived from an EMBL/GenBank/DDBJ whole genome shotgun (WGS) entry which is preliminary data.</text>
</comment>
<evidence type="ECO:0008006" key="4">
    <source>
        <dbReference type="Google" id="ProtNLM"/>
    </source>
</evidence>
<feature type="region of interest" description="Disordered" evidence="1">
    <location>
        <begin position="1"/>
        <end position="77"/>
    </location>
</feature>
<dbReference type="Proteomes" id="UP000315496">
    <property type="component" value="Chromosome 2"/>
</dbReference>
<evidence type="ECO:0000313" key="2">
    <source>
        <dbReference type="EMBL" id="TNJ28814.1"/>
    </source>
</evidence>
<dbReference type="VEuPathDB" id="GiardiaDB:GMRT_15595"/>
<feature type="compositionally biased region" description="Basic and acidic residues" evidence="1">
    <location>
        <begin position="14"/>
        <end position="49"/>
    </location>
</feature>
<evidence type="ECO:0000313" key="3">
    <source>
        <dbReference type="Proteomes" id="UP000315496"/>
    </source>
</evidence>
<accession>A0A4Z1SSF2</accession>